<dbReference type="AlphaFoldDB" id="A0A0L0VDQ2"/>
<name>A0A0L0VDQ2_9BASI</name>
<dbReference type="Proteomes" id="UP000054564">
    <property type="component" value="Unassembled WGS sequence"/>
</dbReference>
<comment type="caution">
    <text evidence="1">The sequence shown here is derived from an EMBL/GenBank/DDBJ whole genome shotgun (WGS) entry which is preliminary data.</text>
</comment>
<dbReference type="STRING" id="1165861.A0A0L0VDQ2"/>
<keyword evidence="2" id="KW-1185">Reference proteome</keyword>
<proteinExistence type="predicted"/>
<reference evidence="2" key="1">
    <citation type="submission" date="2014-03" db="EMBL/GenBank/DDBJ databases">
        <title>The Genome Sequence of Puccinia striiformis f. sp. tritici PST-78.</title>
        <authorList>
            <consortium name="The Broad Institute Genome Sequencing Platform"/>
            <person name="Cuomo C."/>
            <person name="Hulbert S."/>
            <person name="Chen X."/>
            <person name="Walker B."/>
            <person name="Young S.K."/>
            <person name="Zeng Q."/>
            <person name="Gargeya S."/>
            <person name="Fitzgerald M."/>
            <person name="Haas B."/>
            <person name="Abouelleil A."/>
            <person name="Alvarado L."/>
            <person name="Arachchi H.M."/>
            <person name="Berlin A.M."/>
            <person name="Chapman S.B."/>
            <person name="Goldberg J."/>
            <person name="Griggs A."/>
            <person name="Gujja S."/>
            <person name="Hansen M."/>
            <person name="Howarth C."/>
            <person name="Imamovic A."/>
            <person name="Larimer J."/>
            <person name="McCowan C."/>
            <person name="Montmayeur A."/>
            <person name="Murphy C."/>
            <person name="Neiman D."/>
            <person name="Pearson M."/>
            <person name="Priest M."/>
            <person name="Roberts A."/>
            <person name="Saif S."/>
            <person name="Shea T."/>
            <person name="Sisk P."/>
            <person name="Sykes S."/>
            <person name="Wortman J."/>
            <person name="Nusbaum C."/>
            <person name="Birren B."/>
        </authorList>
    </citation>
    <scope>NUCLEOTIDE SEQUENCE [LARGE SCALE GENOMIC DNA]</scope>
    <source>
        <strain evidence="2">race PST-78</strain>
    </source>
</reference>
<evidence type="ECO:0000313" key="1">
    <source>
        <dbReference type="EMBL" id="KNE97415.1"/>
    </source>
</evidence>
<gene>
    <name evidence="1" type="ORF">PSTG_09248</name>
</gene>
<evidence type="ECO:0000313" key="2">
    <source>
        <dbReference type="Proteomes" id="UP000054564"/>
    </source>
</evidence>
<dbReference type="OrthoDB" id="2506088at2759"/>
<protein>
    <submittedName>
        <fullName evidence="1">Uncharacterized protein</fullName>
    </submittedName>
</protein>
<sequence length="112" mass="12896">MPNEKAPDRQAFSKPLYFTPPDSILQFGPATLFATEKFESYNGILRFALIHSNHQSPGQNIAITFSNYHAFRQLLSGGFFWDRQQKEFVQCSYPVINMFSQNPLIQQTLGYI</sequence>
<organism evidence="1 2">
    <name type="scientific">Puccinia striiformis f. sp. tritici PST-78</name>
    <dbReference type="NCBI Taxonomy" id="1165861"/>
    <lineage>
        <taxon>Eukaryota</taxon>
        <taxon>Fungi</taxon>
        <taxon>Dikarya</taxon>
        <taxon>Basidiomycota</taxon>
        <taxon>Pucciniomycotina</taxon>
        <taxon>Pucciniomycetes</taxon>
        <taxon>Pucciniales</taxon>
        <taxon>Pucciniaceae</taxon>
        <taxon>Puccinia</taxon>
    </lineage>
</organism>
<accession>A0A0L0VDQ2</accession>
<dbReference type="EMBL" id="AJIL01000068">
    <property type="protein sequence ID" value="KNE97415.1"/>
    <property type="molecule type" value="Genomic_DNA"/>
</dbReference>